<feature type="region of interest" description="Disordered" evidence="7">
    <location>
        <begin position="234"/>
        <end position="312"/>
    </location>
</feature>
<keyword evidence="6 8" id="KW-0472">Membrane</keyword>
<dbReference type="OMA" id="MPAVEWH"/>
<dbReference type="STRING" id="742152.A0A2H3IUU9"/>
<dbReference type="EMBL" id="KB467831">
    <property type="protein sequence ID" value="PCH33752.1"/>
    <property type="molecule type" value="Genomic_DNA"/>
</dbReference>
<sequence length="382" mass="42844">MAAIFRFAIPYTPNLIPLAVFLLSLPVIAFMSISAGWLVWRSVAVAWEAELYLQYGDGVPPYAEFYLPYIATKQPYDISLHLTVPATEPNIALGNFMTTLTLITPSNRTLAYVRKPAIVLPRSSAPWSFLYNWPGTVDLRIIMLKSFAIEASRAIARVEIGRKDQWRSLWNGEGREISVLTAVLRGSVVHKGIRGLIARFPLISALIATLTFMFISFVVLASCLLPGLEMRFDSDPHANDPPPPRRRRPTRPRPSSGVVDTPDERSTRKPKTRRRSSEQGVPEPPRYSGMSSPTQQEEQVKTEEPHSSIELDPLDPELSMLRQHSEPIINFDGSLEQLNRFRFSGSPPMMGTPAMFQSEPPLRRRRSRSSLPSYDADADADA</sequence>
<evidence type="ECO:0000256" key="5">
    <source>
        <dbReference type="ARBA" id="ARBA00023098"/>
    </source>
</evidence>
<reference evidence="9 10" key="1">
    <citation type="journal article" date="2012" name="Science">
        <title>The Paleozoic origin of enzymatic lignin decomposition reconstructed from 31 fungal genomes.</title>
        <authorList>
            <person name="Floudas D."/>
            <person name="Binder M."/>
            <person name="Riley R."/>
            <person name="Barry K."/>
            <person name="Blanchette R.A."/>
            <person name="Henrissat B."/>
            <person name="Martinez A.T."/>
            <person name="Otillar R."/>
            <person name="Spatafora J.W."/>
            <person name="Yadav J.S."/>
            <person name="Aerts A."/>
            <person name="Benoit I."/>
            <person name="Boyd A."/>
            <person name="Carlson A."/>
            <person name="Copeland A."/>
            <person name="Coutinho P.M."/>
            <person name="de Vries R.P."/>
            <person name="Ferreira P."/>
            <person name="Findley K."/>
            <person name="Foster B."/>
            <person name="Gaskell J."/>
            <person name="Glotzer D."/>
            <person name="Gorecki P."/>
            <person name="Heitman J."/>
            <person name="Hesse C."/>
            <person name="Hori C."/>
            <person name="Igarashi K."/>
            <person name="Jurgens J.A."/>
            <person name="Kallen N."/>
            <person name="Kersten P."/>
            <person name="Kohler A."/>
            <person name="Kuees U."/>
            <person name="Kumar T.K.A."/>
            <person name="Kuo A."/>
            <person name="LaButti K."/>
            <person name="Larrondo L.F."/>
            <person name="Lindquist E."/>
            <person name="Ling A."/>
            <person name="Lombard V."/>
            <person name="Lucas S."/>
            <person name="Lundell T."/>
            <person name="Martin R."/>
            <person name="McLaughlin D.J."/>
            <person name="Morgenstern I."/>
            <person name="Morin E."/>
            <person name="Murat C."/>
            <person name="Nagy L.G."/>
            <person name="Nolan M."/>
            <person name="Ohm R.A."/>
            <person name="Patyshakuliyeva A."/>
            <person name="Rokas A."/>
            <person name="Ruiz-Duenas F.J."/>
            <person name="Sabat G."/>
            <person name="Salamov A."/>
            <person name="Samejima M."/>
            <person name="Schmutz J."/>
            <person name="Slot J.C."/>
            <person name="St John F."/>
            <person name="Stenlid J."/>
            <person name="Sun H."/>
            <person name="Sun S."/>
            <person name="Syed K."/>
            <person name="Tsang A."/>
            <person name="Wiebenga A."/>
            <person name="Young D."/>
            <person name="Pisabarro A."/>
            <person name="Eastwood D.C."/>
            <person name="Martin F."/>
            <person name="Cullen D."/>
            <person name="Grigoriev I.V."/>
            <person name="Hibbett D.S."/>
        </authorList>
    </citation>
    <scope>NUCLEOTIDE SEQUENCE [LARGE SCALE GENOMIC DNA]</scope>
    <source>
        <strain evidence="9 10">MD-104</strain>
    </source>
</reference>
<dbReference type="Proteomes" id="UP000218811">
    <property type="component" value="Unassembled WGS sequence"/>
</dbReference>
<evidence type="ECO:0000256" key="2">
    <source>
        <dbReference type="ARBA" id="ARBA00022692"/>
    </source>
</evidence>
<keyword evidence="4 8" id="KW-1133">Transmembrane helix</keyword>
<evidence type="ECO:0000256" key="8">
    <source>
        <dbReference type="SAM" id="Phobius"/>
    </source>
</evidence>
<feature type="transmembrane region" description="Helical" evidence="8">
    <location>
        <begin position="200"/>
        <end position="221"/>
    </location>
</feature>
<dbReference type="OrthoDB" id="3990054at2759"/>
<keyword evidence="3" id="KW-0256">Endoplasmic reticulum</keyword>
<feature type="region of interest" description="Disordered" evidence="7">
    <location>
        <begin position="342"/>
        <end position="382"/>
    </location>
</feature>
<accession>A0A2H3IUU9</accession>
<evidence type="ECO:0000256" key="4">
    <source>
        <dbReference type="ARBA" id="ARBA00022989"/>
    </source>
</evidence>
<dbReference type="AlphaFoldDB" id="A0A2H3IUU9"/>
<dbReference type="GO" id="GO:0006629">
    <property type="term" value="P:lipid metabolic process"/>
    <property type="evidence" value="ECO:0007669"/>
    <property type="project" value="UniProtKB-KW"/>
</dbReference>
<evidence type="ECO:0000313" key="10">
    <source>
        <dbReference type="Proteomes" id="UP000218811"/>
    </source>
</evidence>
<evidence type="ECO:0000256" key="3">
    <source>
        <dbReference type="ARBA" id="ARBA00022824"/>
    </source>
</evidence>
<dbReference type="CDD" id="cd23995">
    <property type="entry name" value="Seipin_BSCL2_like"/>
    <property type="match status" value="1"/>
</dbReference>
<feature type="transmembrane region" description="Helical" evidence="8">
    <location>
        <begin position="15"/>
        <end position="40"/>
    </location>
</feature>
<comment type="subcellular location">
    <subcellularLocation>
        <location evidence="1">Endoplasmic reticulum membrane</location>
        <topology evidence="1">Multi-pass membrane protein</topology>
    </subcellularLocation>
</comment>
<evidence type="ECO:0000256" key="1">
    <source>
        <dbReference type="ARBA" id="ARBA00004477"/>
    </source>
</evidence>
<keyword evidence="2 8" id="KW-0812">Transmembrane</keyword>
<name>A0A2H3IUU9_WOLCO</name>
<keyword evidence="10" id="KW-1185">Reference proteome</keyword>
<proteinExistence type="predicted"/>
<evidence type="ECO:0000256" key="7">
    <source>
        <dbReference type="SAM" id="MobiDB-lite"/>
    </source>
</evidence>
<protein>
    <recommendedName>
        <fullName evidence="11">Adipose-regulatory protein</fullName>
    </recommendedName>
</protein>
<feature type="compositionally biased region" description="Basic and acidic residues" evidence="7">
    <location>
        <begin position="298"/>
        <end position="309"/>
    </location>
</feature>
<dbReference type="GO" id="GO:0140042">
    <property type="term" value="P:lipid droplet formation"/>
    <property type="evidence" value="ECO:0007669"/>
    <property type="project" value="UniProtKB-ARBA"/>
</dbReference>
<dbReference type="Pfam" id="PF06775">
    <property type="entry name" value="Seipin"/>
    <property type="match status" value="1"/>
</dbReference>
<dbReference type="InterPro" id="IPR009617">
    <property type="entry name" value="Seipin"/>
</dbReference>
<evidence type="ECO:0008006" key="11">
    <source>
        <dbReference type="Google" id="ProtNLM"/>
    </source>
</evidence>
<evidence type="ECO:0000313" key="9">
    <source>
        <dbReference type="EMBL" id="PCH33752.1"/>
    </source>
</evidence>
<keyword evidence="5" id="KW-0443">Lipid metabolism</keyword>
<organism evidence="9 10">
    <name type="scientific">Wolfiporia cocos (strain MD-104)</name>
    <name type="common">Brown rot fungus</name>
    <dbReference type="NCBI Taxonomy" id="742152"/>
    <lineage>
        <taxon>Eukaryota</taxon>
        <taxon>Fungi</taxon>
        <taxon>Dikarya</taxon>
        <taxon>Basidiomycota</taxon>
        <taxon>Agaricomycotina</taxon>
        <taxon>Agaricomycetes</taxon>
        <taxon>Polyporales</taxon>
        <taxon>Phaeolaceae</taxon>
        <taxon>Wolfiporia</taxon>
    </lineage>
</organism>
<dbReference type="PANTHER" id="PTHR21212:SF0">
    <property type="entry name" value="SEIPIN"/>
    <property type="match status" value="1"/>
</dbReference>
<dbReference type="PANTHER" id="PTHR21212">
    <property type="entry name" value="BERNARDINELLI-SEIP CONGENITAL LIPODYSTROPHY 2 HOMOLOG BSCL2 PROTEIN"/>
    <property type="match status" value="1"/>
</dbReference>
<gene>
    <name evidence="9" type="ORF">WOLCODRAFT_94101</name>
</gene>
<dbReference type="GO" id="GO:0005789">
    <property type="term" value="C:endoplasmic reticulum membrane"/>
    <property type="evidence" value="ECO:0007669"/>
    <property type="project" value="UniProtKB-SubCell"/>
</dbReference>
<evidence type="ECO:0000256" key="6">
    <source>
        <dbReference type="ARBA" id="ARBA00023136"/>
    </source>
</evidence>